<organism evidence="1 2">
    <name type="scientific">Chaetomium tenue</name>
    <dbReference type="NCBI Taxonomy" id="1854479"/>
    <lineage>
        <taxon>Eukaryota</taxon>
        <taxon>Fungi</taxon>
        <taxon>Dikarya</taxon>
        <taxon>Ascomycota</taxon>
        <taxon>Pezizomycotina</taxon>
        <taxon>Sordariomycetes</taxon>
        <taxon>Sordariomycetidae</taxon>
        <taxon>Sordariales</taxon>
        <taxon>Chaetomiaceae</taxon>
        <taxon>Chaetomium</taxon>
    </lineage>
</organism>
<accession>A0ACB7PQW7</accession>
<proteinExistence type="predicted"/>
<evidence type="ECO:0000313" key="1">
    <source>
        <dbReference type="EMBL" id="KAH6651222.1"/>
    </source>
</evidence>
<keyword evidence="2" id="KW-1185">Reference proteome</keyword>
<gene>
    <name evidence="1" type="ORF">F5144DRAFT_598621</name>
</gene>
<dbReference type="EMBL" id="JAGIZQ010000001">
    <property type="protein sequence ID" value="KAH6651222.1"/>
    <property type="molecule type" value="Genomic_DNA"/>
</dbReference>
<comment type="caution">
    <text evidence="1">The sequence shown here is derived from an EMBL/GenBank/DDBJ whole genome shotgun (WGS) entry which is preliminary data.</text>
</comment>
<name>A0ACB7PQW7_9PEZI</name>
<evidence type="ECO:0000313" key="2">
    <source>
        <dbReference type="Proteomes" id="UP000724584"/>
    </source>
</evidence>
<dbReference type="Proteomes" id="UP000724584">
    <property type="component" value="Unassembled WGS sequence"/>
</dbReference>
<sequence length="102" mass="11563">MQPTTLLTILLASPALAQTSTVRYMPTPVPWQQALSRCQEWNMSLYPVPQSPEDPVYDAVNQHPPSRYWISRRRGGSCTCLLREGPRMEELPCEDELPAFCG</sequence>
<protein>
    <submittedName>
        <fullName evidence="1">Uncharacterized protein</fullName>
    </submittedName>
</protein>
<reference evidence="1 2" key="1">
    <citation type="journal article" date="2021" name="Nat. Commun.">
        <title>Genetic determinants of endophytism in the Arabidopsis root mycobiome.</title>
        <authorList>
            <person name="Mesny F."/>
            <person name="Miyauchi S."/>
            <person name="Thiergart T."/>
            <person name="Pickel B."/>
            <person name="Atanasova L."/>
            <person name="Karlsson M."/>
            <person name="Huettel B."/>
            <person name="Barry K.W."/>
            <person name="Haridas S."/>
            <person name="Chen C."/>
            <person name="Bauer D."/>
            <person name="Andreopoulos W."/>
            <person name="Pangilinan J."/>
            <person name="LaButti K."/>
            <person name="Riley R."/>
            <person name="Lipzen A."/>
            <person name="Clum A."/>
            <person name="Drula E."/>
            <person name="Henrissat B."/>
            <person name="Kohler A."/>
            <person name="Grigoriev I.V."/>
            <person name="Martin F.M."/>
            <person name="Hacquard S."/>
        </authorList>
    </citation>
    <scope>NUCLEOTIDE SEQUENCE [LARGE SCALE GENOMIC DNA]</scope>
    <source>
        <strain evidence="1 2">MPI-SDFR-AT-0079</strain>
    </source>
</reference>